<dbReference type="Proteomes" id="UP000030300">
    <property type="component" value="Chromosome"/>
</dbReference>
<organism evidence="1 2">
    <name type="scientific">Nocardioides simplex</name>
    <name type="common">Arthrobacter simplex</name>
    <dbReference type="NCBI Taxonomy" id="2045"/>
    <lineage>
        <taxon>Bacteria</taxon>
        <taxon>Bacillati</taxon>
        <taxon>Actinomycetota</taxon>
        <taxon>Actinomycetes</taxon>
        <taxon>Propionibacteriales</taxon>
        <taxon>Nocardioidaceae</taxon>
        <taxon>Pimelobacter</taxon>
    </lineage>
</organism>
<evidence type="ECO:0000313" key="2">
    <source>
        <dbReference type="Proteomes" id="UP000030300"/>
    </source>
</evidence>
<evidence type="ECO:0000313" key="1">
    <source>
        <dbReference type="EMBL" id="AJR18843.1"/>
    </source>
</evidence>
<accession>A0A0C5WZU0</accession>
<gene>
    <name evidence="1" type="ORF">KR76_00167</name>
</gene>
<dbReference type="HOGENOM" id="CLU_3202636_0_0_11"/>
<sequence length="45" mass="4698">MPAASIAHRRAAETVAGPASGVGRGAVVVMDPVDAWWLVRGRRIS</sequence>
<protein>
    <submittedName>
        <fullName evidence="1">Uncharacterized protein</fullName>
    </submittedName>
</protein>
<reference evidence="1 2" key="1">
    <citation type="journal article" date="2015" name="Genome Announc.">
        <title>Complete Genome Sequence of Steroid-Transforming Nocardioides simplex VKM Ac-2033D.</title>
        <authorList>
            <person name="Shtratnikova V.Y."/>
            <person name="Schelkunov M.I."/>
            <person name="Pekov Y.A."/>
            <person name="Fokina V.V."/>
            <person name="Logacheva M.D."/>
            <person name="Sokolov S.L."/>
            <person name="Bragin E.Y."/>
            <person name="Ashapkin V.V."/>
            <person name="Donova M.V."/>
        </authorList>
    </citation>
    <scope>NUCLEOTIDE SEQUENCE [LARGE SCALE GENOMIC DNA]</scope>
    <source>
        <strain evidence="1 2">VKM Ac-2033D</strain>
    </source>
</reference>
<dbReference type="EMBL" id="CP009896">
    <property type="protein sequence ID" value="AJR18843.1"/>
    <property type="molecule type" value="Genomic_DNA"/>
</dbReference>
<dbReference type="AlphaFoldDB" id="A0A0C5WZU0"/>
<proteinExistence type="predicted"/>
<dbReference type="KEGG" id="psim:KR76_00167"/>
<name>A0A0C5WZU0_NOCSI</name>
<keyword evidence="2" id="KW-1185">Reference proteome</keyword>